<dbReference type="STRING" id="287098.SAMN05421665_1159"/>
<proteinExistence type="predicted"/>
<sequence length="104" mass="10696">MKRYLTLAALLGATACAVPIIIPLPAPPTAQEPETPAVPQSAKARFVSSVEANGCALTSANTDLIMADAVLSREDLARVMTELRADGQGAIDGQAFRLTTGACA</sequence>
<organism evidence="2 3">
    <name type="scientific">Yoonia rosea</name>
    <dbReference type="NCBI Taxonomy" id="287098"/>
    <lineage>
        <taxon>Bacteria</taxon>
        <taxon>Pseudomonadati</taxon>
        <taxon>Pseudomonadota</taxon>
        <taxon>Alphaproteobacteria</taxon>
        <taxon>Rhodobacterales</taxon>
        <taxon>Paracoccaceae</taxon>
        <taxon>Yoonia</taxon>
    </lineage>
</organism>
<evidence type="ECO:0000256" key="1">
    <source>
        <dbReference type="SAM" id="SignalP"/>
    </source>
</evidence>
<keyword evidence="1" id="KW-0732">Signal</keyword>
<reference evidence="3" key="1">
    <citation type="submission" date="2017-01" db="EMBL/GenBank/DDBJ databases">
        <authorList>
            <person name="Varghese N."/>
            <person name="Submissions S."/>
        </authorList>
    </citation>
    <scope>NUCLEOTIDE SEQUENCE [LARGE SCALE GENOMIC DNA]</scope>
    <source>
        <strain evidence="3">DSM 29591</strain>
    </source>
</reference>
<dbReference type="OrthoDB" id="7652417at2"/>
<evidence type="ECO:0000313" key="2">
    <source>
        <dbReference type="EMBL" id="SIT80770.1"/>
    </source>
</evidence>
<gene>
    <name evidence="2" type="ORF">SAMN05421665_1159</name>
</gene>
<evidence type="ECO:0008006" key="4">
    <source>
        <dbReference type="Google" id="ProtNLM"/>
    </source>
</evidence>
<protein>
    <recommendedName>
        <fullName evidence="4">NADH dehydrogenase subunit E</fullName>
    </recommendedName>
</protein>
<keyword evidence="3" id="KW-1185">Reference proteome</keyword>
<feature type="signal peptide" evidence="1">
    <location>
        <begin position="1"/>
        <end position="17"/>
    </location>
</feature>
<dbReference type="RefSeq" id="WP_076658710.1">
    <property type="nucleotide sequence ID" value="NZ_FTPR01000001.1"/>
</dbReference>
<feature type="chain" id="PRO_5012548776" description="NADH dehydrogenase subunit E" evidence="1">
    <location>
        <begin position="18"/>
        <end position="104"/>
    </location>
</feature>
<dbReference type="EMBL" id="FTPR01000001">
    <property type="protein sequence ID" value="SIT80770.1"/>
    <property type="molecule type" value="Genomic_DNA"/>
</dbReference>
<evidence type="ECO:0000313" key="3">
    <source>
        <dbReference type="Proteomes" id="UP000186997"/>
    </source>
</evidence>
<accession>A0A1R3WR76</accession>
<dbReference type="Proteomes" id="UP000186997">
    <property type="component" value="Unassembled WGS sequence"/>
</dbReference>
<name>A0A1R3WR76_9RHOB</name>
<dbReference type="PROSITE" id="PS51257">
    <property type="entry name" value="PROKAR_LIPOPROTEIN"/>
    <property type="match status" value="1"/>
</dbReference>
<dbReference type="AlphaFoldDB" id="A0A1R3WR76"/>